<reference evidence="7" key="1">
    <citation type="submission" date="2025-08" db="UniProtKB">
        <authorList>
            <consortium name="RefSeq"/>
        </authorList>
    </citation>
    <scope>IDENTIFICATION</scope>
    <source>
        <tissue evidence="7">Whole sample</tissue>
    </source>
</reference>
<dbReference type="Gene3D" id="2.60.120.40">
    <property type="match status" value="1"/>
</dbReference>
<organism evidence="6 7">
    <name type="scientific">Crassostrea virginica</name>
    <name type="common">Eastern oyster</name>
    <dbReference type="NCBI Taxonomy" id="6565"/>
    <lineage>
        <taxon>Eukaryota</taxon>
        <taxon>Metazoa</taxon>
        <taxon>Spiralia</taxon>
        <taxon>Lophotrochozoa</taxon>
        <taxon>Mollusca</taxon>
        <taxon>Bivalvia</taxon>
        <taxon>Autobranchia</taxon>
        <taxon>Pteriomorphia</taxon>
        <taxon>Ostreida</taxon>
        <taxon>Ostreoidea</taxon>
        <taxon>Ostreidae</taxon>
        <taxon>Crassostrea</taxon>
    </lineage>
</organism>
<accession>A0A8B8BEG6</accession>
<dbReference type="GeneID" id="111109816"/>
<evidence type="ECO:0000256" key="2">
    <source>
        <dbReference type="ARBA" id="ARBA00022525"/>
    </source>
</evidence>
<sequence>MHAQLYTLFLFFATIGIGKSDSINCISREEFEKFKAEVFFRIENLSSENNQQAKYIEDQKKTILELKTSLSRYGNTSAIDPHAEESATNSTEKVALQVLNDGKMDSSSVPRHVPSRRAVPFKRLLPVPTVVPEEVIAFYAYLTTSENNPGEHHVIIYDNVVTNVGNGYSKHTGAFVAPRTGVYVLTWTTFGCGNSHFSVELTVNSTPTGTVFSDTGAHYSGVTGIAVVQLQQSDVVMVRTRPGYTPHGSICSNVNMRTAFSGWCISC</sequence>
<dbReference type="RefSeq" id="XP_022301765.1">
    <property type="nucleotide sequence ID" value="XM_022446057.1"/>
</dbReference>
<dbReference type="PRINTS" id="PR00007">
    <property type="entry name" value="COMPLEMNTC1Q"/>
</dbReference>
<evidence type="ECO:0000259" key="5">
    <source>
        <dbReference type="PROSITE" id="PS50871"/>
    </source>
</evidence>
<comment type="subcellular location">
    <subcellularLocation>
        <location evidence="1">Secreted</location>
    </subcellularLocation>
</comment>
<evidence type="ECO:0000256" key="4">
    <source>
        <dbReference type="SAM" id="SignalP"/>
    </source>
</evidence>
<feature type="signal peptide" evidence="4">
    <location>
        <begin position="1"/>
        <end position="20"/>
    </location>
</feature>
<gene>
    <name evidence="7" type="primary">LOC111109816</name>
</gene>
<dbReference type="SUPFAM" id="SSF49842">
    <property type="entry name" value="TNF-like"/>
    <property type="match status" value="1"/>
</dbReference>
<dbReference type="PANTHER" id="PTHR22923:SF116">
    <property type="entry name" value="C1Q DOMAIN-CONTAINING PROTEIN"/>
    <property type="match status" value="1"/>
</dbReference>
<dbReference type="SMART" id="SM00110">
    <property type="entry name" value="C1Q"/>
    <property type="match status" value="1"/>
</dbReference>
<protein>
    <submittedName>
        <fullName evidence="7">Uncharacterized protein LOC111109816</fullName>
    </submittedName>
</protein>
<evidence type="ECO:0000256" key="3">
    <source>
        <dbReference type="ARBA" id="ARBA00022729"/>
    </source>
</evidence>
<dbReference type="GO" id="GO:0005576">
    <property type="term" value="C:extracellular region"/>
    <property type="evidence" value="ECO:0007669"/>
    <property type="project" value="UniProtKB-SubCell"/>
</dbReference>
<evidence type="ECO:0000313" key="6">
    <source>
        <dbReference type="Proteomes" id="UP000694844"/>
    </source>
</evidence>
<dbReference type="KEGG" id="cvn:111109816"/>
<dbReference type="PROSITE" id="PS50871">
    <property type="entry name" value="C1Q"/>
    <property type="match status" value="1"/>
</dbReference>
<dbReference type="OrthoDB" id="6151356at2759"/>
<dbReference type="InterPro" id="IPR001073">
    <property type="entry name" value="C1q_dom"/>
</dbReference>
<dbReference type="InterPro" id="IPR050822">
    <property type="entry name" value="Cerebellin_Synaptic_Org"/>
</dbReference>
<name>A0A8B8BEG6_CRAVI</name>
<dbReference type="AlphaFoldDB" id="A0A8B8BEG6"/>
<proteinExistence type="predicted"/>
<keyword evidence="6" id="KW-1185">Reference proteome</keyword>
<dbReference type="InterPro" id="IPR008983">
    <property type="entry name" value="Tumour_necrosis_fac-like_dom"/>
</dbReference>
<evidence type="ECO:0000256" key="1">
    <source>
        <dbReference type="ARBA" id="ARBA00004613"/>
    </source>
</evidence>
<dbReference type="PANTHER" id="PTHR22923">
    <property type="entry name" value="CEREBELLIN-RELATED"/>
    <property type="match status" value="1"/>
</dbReference>
<keyword evidence="3 4" id="KW-0732">Signal</keyword>
<evidence type="ECO:0000313" key="7">
    <source>
        <dbReference type="RefSeq" id="XP_022301765.1"/>
    </source>
</evidence>
<keyword evidence="2" id="KW-0964">Secreted</keyword>
<dbReference type="Proteomes" id="UP000694844">
    <property type="component" value="Chromosome 8"/>
</dbReference>
<feature type="domain" description="C1q" evidence="5">
    <location>
        <begin position="131"/>
        <end position="267"/>
    </location>
</feature>
<feature type="chain" id="PRO_5034234594" evidence="4">
    <location>
        <begin position="21"/>
        <end position="267"/>
    </location>
</feature>
<dbReference type="Pfam" id="PF00386">
    <property type="entry name" value="C1q"/>
    <property type="match status" value="1"/>
</dbReference>